<name>A0ABP9JLL4_9MICO</name>
<reference evidence="4" key="1">
    <citation type="journal article" date="2019" name="Int. J. Syst. Evol. Microbiol.">
        <title>The Global Catalogue of Microorganisms (GCM) 10K type strain sequencing project: providing services to taxonomists for standard genome sequencing and annotation.</title>
        <authorList>
            <consortium name="The Broad Institute Genomics Platform"/>
            <consortium name="The Broad Institute Genome Sequencing Center for Infectious Disease"/>
            <person name="Wu L."/>
            <person name="Ma J."/>
        </authorList>
    </citation>
    <scope>NUCLEOTIDE SEQUENCE [LARGE SCALE GENOMIC DNA]</scope>
    <source>
        <strain evidence="4">JCM 17687</strain>
    </source>
</reference>
<dbReference type="InterPro" id="IPR032466">
    <property type="entry name" value="Metal_Hydrolase"/>
</dbReference>
<dbReference type="EMBL" id="BAABIW010000028">
    <property type="protein sequence ID" value="GAA5035836.1"/>
    <property type="molecule type" value="Genomic_DNA"/>
</dbReference>
<dbReference type="SUPFAM" id="SSF51338">
    <property type="entry name" value="Composite domain of metallo-dependent hydrolases"/>
    <property type="match status" value="1"/>
</dbReference>
<dbReference type="PANTHER" id="PTHR43135">
    <property type="entry name" value="ALPHA-D-RIBOSE 1-METHYLPHOSPHONATE 5-TRIPHOSPHATE DIPHOSPHATASE"/>
    <property type="match status" value="1"/>
</dbReference>
<protein>
    <submittedName>
        <fullName evidence="3">Amidohydrolase family protein</fullName>
    </submittedName>
</protein>
<dbReference type="InterPro" id="IPR006311">
    <property type="entry name" value="TAT_signal"/>
</dbReference>
<evidence type="ECO:0000259" key="2">
    <source>
        <dbReference type="Pfam" id="PF01979"/>
    </source>
</evidence>
<proteinExistence type="predicted"/>
<feature type="compositionally biased region" description="Low complexity" evidence="1">
    <location>
        <begin position="47"/>
        <end position="56"/>
    </location>
</feature>
<dbReference type="SUPFAM" id="SSF51556">
    <property type="entry name" value="Metallo-dependent hydrolases"/>
    <property type="match status" value="1"/>
</dbReference>
<dbReference type="Pfam" id="PF01979">
    <property type="entry name" value="Amidohydro_1"/>
    <property type="match status" value="1"/>
</dbReference>
<dbReference type="Gene3D" id="2.30.40.10">
    <property type="entry name" value="Urease, subunit C, domain 1"/>
    <property type="match status" value="1"/>
</dbReference>
<dbReference type="PROSITE" id="PS51318">
    <property type="entry name" value="TAT"/>
    <property type="match status" value="1"/>
</dbReference>
<gene>
    <name evidence="3" type="ORF">GCM10023258_38150</name>
</gene>
<sequence length="447" mass="45613">MCLHDHDATPTLPPAALSRRNVIAGAAVLAGVTAGGIASASSAAAAGGAHPATTGADHGHGGRPGTVGSLVVEGGSIVDPLTGHVVHDGVVVVRNGTVLAVGSRDATRRAVAAVGSRARRIDASGRWVVPGLVDVHVHANALADARALLLAGATTVRSGSSTFYQDVAMRSLPERAPGLAPRMRAAGVFVSPQLGDSALADPELAPLAALPNGVTSTSDIAHVTRVNVKRGVDVVKTRANPRAGLAEQDPRELVYDREQLSAVVRAAKGRPVLCHAYSAEGIDGAVRAGVRSIEHGVFVSDRTIAEMARRGTHFTPTLAAISGMIGSSDPVLDARGREYTPILMRAVREAHERGVTVVAGTDSFGTEVAPIGSEVRLLVEAGLTPLDALRAATTSAARLLGWSRRVGRLLPGGAGDLLVVDGSPLDDGGACERVRVVVAQGVVVRAA</sequence>
<evidence type="ECO:0000313" key="3">
    <source>
        <dbReference type="EMBL" id="GAA5035836.1"/>
    </source>
</evidence>
<dbReference type="Proteomes" id="UP001500427">
    <property type="component" value="Unassembled WGS sequence"/>
</dbReference>
<dbReference type="InterPro" id="IPR006680">
    <property type="entry name" value="Amidohydro-rel"/>
</dbReference>
<evidence type="ECO:0000313" key="4">
    <source>
        <dbReference type="Proteomes" id="UP001500427"/>
    </source>
</evidence>
<comment type="caution">
    <text evidence="3">The sequence shown here is derived from an EMBL/GenBank/DDBJ whole genome shotgun (WGS) entry which is preliminary data.</text>
</comment>
<dbReference type="InterPro" id="IPR011059">
    <property type="entry name" value="Metal-dep_hydrolase_composite"/>
</dbReference>
<dbReference type="Gene3D" id="3.20.20.140">
    <property type="entry name" value="Metal-dependent hydrolases"/>
    <property type="match status" value="1"/>
</dbReference>
<accession>A0ABP9JLL4</accession>
<dbReference type="RefSeq" id="WP_345509117.1">
    <property type="nucleotide sequence ID" value="NZ_BAABIW010000028.1"/>
</dbReference>
<feature type="region of interest" description="Disordered" evidence="1">
    <location>
        <begin position="47"/>
        <end position="66"/>
    </location>
</feature>
<organism evidence="3 4">
    <name type="scientific">Terrabacter aeriphilus</name>
    <dbReference type="NCBI Taxonomy" id="515662"/>
    <lineage>
        <taxon>Bacteria</taxon>
        <taxon>Bacillati</taxon>
        <taxon>Actinomycetota</taxon>
        <taxon>Actinomycetes</taxon>
        <taxon>Micrococcales</taxon>
        <taxon>Intrasporangiaceae</taxon>
        <taxon>Terrabacter</taxon>
    </lineage>
</organism>
<evidence type="ECO:0000256" key="1">
    <source>
        <dbReference type="SAM" id="MobiDB-lite"/>
    </source>
</evidence>
<dbReference type="InterPro" id="IPR051781">
    <property type="entry name" value="Metallo-dep_Hydrolase"/>
</dbReference>
<feature type="domain" description="Amidohydrolase-related" evidence="2">
    <location>
        <begin position="127"/>
        <end position="427"/>
    </location>
</feature>
<keyword evidence="4" id="KW-1185">Reference proteome</keyword>
<dbReference type="PANTHER" id="PTHR43135:SF3">
    <property type="entry name" value="ALPHA-D-RIBOSE 1-METHYLPHOSPHONATE 5-TRIPHOSPHATE DIPHOSPHATASE"/>
    <property type="match status" value="1"/>
</dbReference>